<dbReference type="Proteomes" id="UP001143370">
    <property type="component" value="Unassembled WGS sequence"/>
</dbReference>
<dbReference type="EMBL" id="BSFJ01000002">
    <property type="protein sequence ID" value="GLK70249.1"/>
    <property type="molecule type" value="Genomic_DNA"/>
</dbReference>
<keyword evidence="1" id="KW-0732">Signal</keyword>
<evidence type="ECO:0000256" key="1">
    <source>
        <dbReference type="SAM" id="SignalP"/>
    </source>
</evidence>
<gene>
    <name evidence="2" type="ORF">GCM10017643_03640</name>
</gene>
<name>A0A9W6J6J0_9HYPH</name>
<organism evidence="2 3">
    <name type="scientific">Ancylobacter dichloromethanicus</name>
    <dbReference type="NCBI Taxonomy" id="518825"/>
    <lineage>
        <taxon>Bacteria</taxon>
        <taxon>Pseudomonadati</taxon>
        <taxon>Pseudomonadota</taxon>
        <taxon>Alphaproteobacteria</taxon>
        <taxon>Hyphomicrobiales</taxon>
        <taxon>Xanthobacteraceae</taxon>
        <taxon>Ancylobacter</taxon>
    </lineage>
</organism>
<reference evidence="2" key="1">
    <citation type="journal article" date="2014" name="Int. J. Syst. Evol. Microbiol.">
        <title>Complete genome sequence of Corynebacterium casei LMG S-19264T (=DSM 44701T), isolated from a smear-ripened cheese.</title>
        <authorList>
            <consortium name="US DOE Joint Genome Institute (JGI-PGF)"/>
            <person name="Walter F."/>
            <person name="Albersmeier A."/>
            <person name="Kalinowski J."/>
            <person name="Ruckert C."/>
        </authorList>
    </citation>
    <scope>NUCLEOTIDE SEQUENCE</scope>
    <source>
        <strain evidence="2">VKM B-2484</strain>
    </source>
</reference>
<sequence>MKRLALTVIAWSWIGAGAAFAAIPTTDAAQLTQHSETAGATIKLVPISTQRQNANQGVKCAVTTGKKASVTDPTVQPQSGAGSRTIQVYAPDMPAVPTADARGAALNSQTLFKSTGDVVASLDASRSTLGAAQSAFRTAGSQVGTATTVMAAIDTNSAARLQNNLAWNGVMGSANIWVTALNALNLAQNSDISRATIGMRSATTSSSGTPTTPACTVGMVGSGTVADPCRTAGSCSTTPPGSPVDPGCVAARHMDSDGNVLFYLSAAQDEARTAAAAPSTQPPLSGADVAAAIESIQANGQ</sequence>
<evidence type="ECO:0000313" key="3">
    <source>
        <dbReference type="Proteomes" id="UP001143370"/>
    </source>
</evidence>
<feature type="chain" id="PRO_5040910913" evidence="1">
    <location>
        <begin position="22"/>
        <end position="301"/>
    </location>
</feature>
<proteinExistence type="predicted"/>
<reference evidence="2" key="2">
    <citation type="submission" date="2023-01" db="EMBL/GenBank/DDBJ databases">
        <authorList>
            <person name="Sun Q."/>
            <person name="Evtushenko L."/>
        </authorList>
    </citation>
    <scope>NUCLEOTIDE SEQUENCE</scope>
    <source>
        <strain evidence="2">VKM B-2484</strain>
    </source>
</reference>
<accession>A0A9W6J6J0</accession>
<keyword evidence="3" id="KW-1185">Reference proteome</keyword>
<dbReference type="AlphaFoldDB" id="A0A9W6J6J0"/>
<evidence type="ECO:0000313" key="2">
    <source>
        <dbReference type="EMBL" id="GLK70249.1"/>
    </source>
</evidence>
<feature type="signal peptide" evidence="1">
    <location>
        <begin position="1"/>
        <end position="21"/>
    </location>
</feature>
<protein>
    <submittedName>
        <fullName evidence="2">Uncharacterized protein</fullName>
    </submittedName>
</protein>
<dbReference type="RefSeq" id="WP_213375255.1">
    <property type="nucleotide sequence ID" value="NZ_BSFJ01000002.1"/>
</dbReference>
<comment type="caution">
    <text evidence="2">The sequence shown here is derived from an EMBL/GenBank/DDBJ whole genome shotgun (WGS) entry which is preliminary data.</text>
</comment>